<dbReference type="InterPro" id="IPR014004">
    <property type="entry name" value="Transpt-assoc_nodulatn_dom_bac"/>
</dbReference>
<feature type="chain" id="PRO_5015936763" description="Osmotically-inducible protein Y" evidence="6">
    <location>
        <begin position="27"/>
        <end position="215"/>
    </location>
</feature>
<dbReference type="AlphaFoldDB" id="A0A2X4V7V3"/>
<dbReference type="Pfam" id="PF04972">
    <property type="entry name" value="BON"/>
    <property type="match status" value="2"/>
</dbReference>
<dbReference type="Proteomes" id="UP000249005">
    <property type="component" value="Chromosome 1"/>
</dbReference>
<dbReference type="PANTHER" id="PTHR34606">
    <property type="entry name" value="BON DOMAIN-CONTAINING PROTEIN"/>
    <property type="match status" value="1"/>
</dbReference>
<dbReference type="RefSeq" id="WP_111741121.1">
    <property type="nucleotide sequence ID" value="NZ_LR698987.1"/>
</dbReference>
<dbReference type="PROSITE" id="PS50914">
    <property type="entry name" value="BON"/>
    <property type="match status" value="2"/>
</dbReference>
<reference evidence="8 9" key="1">
    <citation type="submission" date="2018-06" db="EMBL/GenBank/DDBJ databases">
        <authorList>
            <consortium name="Pathogen Informatics"/>
            <person name="Doyle S."/>
        </authorList>
    </citation>
    <scope>NUCLEOTIDE SEQUENCE [LARGE SCALE GENOMIC DNA]</scope>
    <source>
        <strain evidence="8 9">NCTC12151</strain>
    </source>
</reference>
<keyword evidence="4" id="KW-0574">Periplasm</keyword>
<feature type="domain" description="BON" evidence="7">
    <location>
        <begin position="147"/>
        <end position="215"/>
    </location>
</feature>
<sequence length="215" mass="22454">MKKNLFVHSTAAILLTALMGSSTAFAEETTAAKAESVVKDLGSSIETSVDKAGTEIGKSVKKVDGFMDDSTITAKVKSGLLDNKAIQSTDISVKTSSGVVTLHGFVGSDAQKAQAEDIAKKVEGVKSVSNKLQVQQGKESSVEGYVSDTAITSEVKAKLLADSIVPSRTVKVQTSEGAVLLSGTVKTQDQKDQAERVAAQVKGVKSVKNDISIKH</sequence>
<feature type="signal peptide" evidence="6">
    <location>
        <begin position="1"/>
        <end position="26"/>
    </location>
</feature>
<protein>
    <recommendedName>
        <fullName evidence="5">Osmotically-inducible protein Y</fullName>
    </recommendedName>
</protein>
<dbReference type="FunFam" id="3.30.1340.30:FF:000001">
    <property type="entry name" value="Molecular chaperone OsmY"/>
    <property type="match status" value="2"/>
</dbReference>
<accession>A0A2X4V7V3</accession>
<evidence type="ECO:0000256" key="6">
    <source>
        <dbReference type="SAM" id="SignalP"/>
    </source>
</evidence>
<evidence type="ECO:0000313" key="8">
    <source>
        <dbReference type="EMBL" id="SQI42802.1"/>
    </source>
</evidence>
<keyword evidence="2 6" id="KW-0732">Signal</keyword>
<gene>
    <name evidence="8" type="primary">osmY_2</name>
    <name evidence="8" type="ORF">NCTC12151_02722</name>
</gene>
<dbReference type="KEGG" id="lri:NCTC12151_02722"/>
<dbReference type="NCBIfam" id="NF007858">
    <property type="entry name" value="PRK10568.1"/>
    <property type="match status" value="1"/>
</dbReference>
<comment type="subcellular location">
    <subcellularLocation>
        <location evidence="1">Periplasm</location>
    </subcellularLocation>
</comment>
<evidence type="ECO:0000313" key="9">
    <source>
        <dbReference type="Proteomes" id="UP000249005"/>
    </source>
</evidence>
<evidence type="ECO:0000259" key="7">
    <source>
        <dbReference type="PROSITE" id="PS50914"/>
    </source>
</evidence>
<evidence type="ECO:0000256" key="5">
    <source>
        <dbReference type="ARBA" id="ARBA00070588"/>
    </source>
</evidence>
<dbReference type="Gene3D" id="3.30.1340.30">
    <property type="match status" value="2"/>
</dbReference>
<dbReference type="EMBL" id="LS483470">
    <property type="protein sequence ID" value="SQI42802.1"/>
    <property type="molecule type" value="Genomic_DNA"/>
</dbReference>
<evidence type="ECO:0000256" key="3">
    <source>
        <dbReference type="ARBA" id="ARBA00022737"/>
    </source>
</evidence>
<feature type="domain" description="BON" evidence="7">
    <location>
        <begin position="68"/>
        <end position="136"/>
    </location>
</feature>
<dbReference type="SMART" id="SM00749">
    <property type="entry name" value="BON"/>
    <property type="match status" value="2"/>
</dbReference>
<keyword evidence="9" id="KW-1185">Reference proteome</keyword>
<dbReference type="InterPro" id="IPR051686">
    <property type="entry name" value="Lipoprotein_DolP"/>
</dbReference>
<dbReference type="OrthoDB" id="6477610at2"/>
<name>A0A2X4V7V3_9GAMM</name>
<dbReference type="InterPro" id="IPR007055">
    <property type="entry name" value="BON_dom"/>
</dbReference>
<proteinExistence type="predicted"/>
<organism evidence="8 9">
    <name type="scientific">Leminorella richardii</name>
    <dbReference type="NCBI Taxonomy" id="158841"/>
    <lineage>
        <taxon>Bacteria</taxon>
        <taxon>Pseudomonadati</taxon>
        <taxon>Pseudomonadota</taxon>
        <taxon>Gammaproteobacteria</taxon>
        <taxon>Enterobacterales</taxon>
        <taxon>Budviciaceae</taxon>
        <taxon>Leminorella</taxon>
    </lineage>
</organism>
<evidence type="ECO:0000256" key="4">
    <source>
        <dbReference type="ARBA" id="ARBA00022764"/>
    </source>
</evidence>
<evidence type="ECO:0000256" key="2">
    <source>
        <dbReference type="ARBA" id="ARBA00022729"/>
    </source>
</evidence>
<keyword evidence="3" id="KW-0677">Repeat</keyword>
<evidence type="ECO:0000256" key="1">
    <source>
        <dbReference type="ARBA" id="ARBA00004418"/>
    </source>
</evidence>
<dbReference type="PANTHER" id="PTHR34606:SF16">
    <property type="entry name" value="BON DOMAIN-CONTAINING PROTEIN"/>
    <property type="match status" value="1"/>
</dbReference>
<dbReference type="GO" id="GO:0042597">
    <property type="term" value="C:periplasmic space"/>
    <property type="evidence" value="ECO:0007669"/>
    <property type="project" value="UniProtKB-SubCell"/>
</dbReference>